<accession>A0A6C0AR80</accession>
<organism evidence="1">
    <name type="scientific">viral metagenome</name>
    <dbReference type="NCBI Taxonomy" id="1070528"/>
    <lineage>
        <taxon>unclassified sequences</taxon>
        <taxon>metagenomes</taxon>
        <taxon>organismal metagenomes</taxon>
    </lineage>
</organism>
<proteinExistence type="predicted"/>
<reference evidence="1" key="1">
    <citation type="journal article" date="2020" name="Nature">
        <title>Giant virus diversity and host interactions through global metagenomics.</title>
        <authorList>
            <person name="Schulz F."/>
            <person name="Roux S."/>
            <person name="Paez-Espino D."/>
            <person name="Jungbluth S."/>
            <person name="Walsh D.A."/>
            <person name="Denef V.J."/>
            <person name="McMahon K.D."/>
            <person name="Konstantinidis K.T."/>
            <person name="Eloe-Fadrosh E.A."/>
            <person name="Kyrpides N.C."/>
            <person name="Woyke T."/>
        </authorList>
    </citation>
    <scope>NUCLEOTIDE SEQUENCE</scope>
    <source>
        <strain evidence="1">GVMAG-S-1101165-79</strain>
    </source>
</reference>
<sequence length="128" mass="15137">MYNTKVNCTYNTSDVFLETDKISDQEKEVIRDALYRQELLNILGMEEFNEDEMNKAIHELHEQISSCQELIECILKLSGRFMSTDEELGLMILFAYDYMYLTHACISEYLETEQISEKNIRNLRAIIF</sequence>
<dbReference type="AlphaFoldDB" id="A0A6C0AR80"/>
<name>A0A6C0AR80_9ZZZZ</name>
<dbReference type="EMBL" id="MN740764">
    <property type="protein sequence ID" value="QHS82242.1"/>
    <property type="molecule type" value="Genomic_DNA"/>
</dbReference>
<evidence type="ECO:0000313" key="1">
    <source>
        <dbReference type="EMBL" id="QHS82242.1"/>
    </source>
</evidence>
<protein>
    <submittedName>
        <fullName evidence="1">Uncharacterized protein</fullName>
    </submittedName>
</protein>